<comment type="caution">
    <text evidence="9">The sequence shown here is derived from an EMBL/GenBank/DDBJ whole genome shotgun (WGS) entry which is preliminary data.</text>
</comment>
<keyword evidence="2 6" id="KW-0031">Aminopeptidase</keyword>
<feature type="binding site" evidence="6">
    <location>
        <position position="106"/>
    </location>
    <ligand>
        <name>substrate</name>
    </ligand>
</feature>
<keyword evidence="10" id="KW-1185">Reference proteome</keyword>
<dbReference type="HAMAP" id="MF_01974">
    <property type="entry name" value="MetAP_1"/>
    <property type="match status" value="1"/>
</dbReference>
<organism evidence="9 10">
    <name type="scientific">Legionella geestiana</name>
    <dbReference type="NCBI Taxonomy" id="45065"/>
    <lineage>
        <taxon>Bacteria</taxon>
        <taxon>Pseudomonadati</taxon>
        <taxon>Pseudomonadota</taxon>
        <taxon>Gammaproteobacteria</taxon>
        <taxon>Legionellales</taxon>
        <taxon>Legionellaceae</taxon>
        <taxon>Legionella</taxon>
    </lineage>
</organism>
<dbReference type="InterPro" id="IPR002467">
    <property type="entry name" value="Pept_M24A_MAP1"/>
</dbReference>
<feature type="binding site" evidence="6">
    <location>
        <position position="264"/>
    </location>
    <ligand>
        <name>a divalent metal cation</name>
        <dbReference type="ChEBI" id="CHEBI:60240"/>
        <label>1</label>
    </ligand>
</feature>
<feature type="domain" description="Peptidase M24" evidence="8">
    <location>
        <begin position="39"/>
        <end position="271"/>
    </location>
</feature>
<dbReference type="CDD" id="cd01086">
    <property type="entry name" value="MetAP1"/>
    <property type="match status" value="1"/>
</dbReference>
<evidence type="ECO:0000256" key="3">
    <source>
        <dbReference type="ARBA" id="ARBA00022670"/>
    </source>
</evidence>
<accession>A0A0W0UAL0</accession>
<dbReference type="EC" id="3.4.11.18" evidence="6 7"/>
<dbReference type="PROSITE" id="PS00680">
    <property type="entry name" value="MAP_1"/>
    <property type="match status" value="1"/>
</dbReference>
<gene>
    <name evidence="6 9" type="primary">map</name>
    <name evidence="9" type="ORF">Lgee_0026</name>
</gene>
<dbReference type="InterPro" id="IPR001714">
    <property type="entry name" value="Pept_M24_MAP"/>
</dbReference>
<reference evidence="9 10" key="1">
    <citation type="submission" date="2015-11" db="EMBL/GenBank/DDBJ databases">
        <title>Genomic analysis of 38 Legionella species identifies large and diverse effector repertoires.</title>
        <authorList>
            <person name="Burstein D."/>
            <person name="Amaro F."/>
            <person name="Zusman T."/>
            <person name="Lifshitz Z."/>
            <person name="Cohen O."/>
            <person name="Gilbert J.A."/>
            <person name="Pupko T."/>
            <person name="Shuman H.A."/>
            <person name="Segal G."/>
        </authorList>
    </citation>
    <scope>NUCLEOTIDE SEQUENCE [LARGE SCALE GENOMIC DNA]</scope>
    <source>
        <strain evidence="9 10">ATCC 49504</strain>
    </source>
</reference>
<keyword evidence="3 6" id="KW-0645">Protease</keyword>
<evidence type="ECO:0000256" key="4">
    <source>
        <dbReference type="ARBA" id="ARBA00022723"/>
    </source>
</evidence>
<dbReference type="PATRIC" id="fig|45065.4.peg.29"/>
<dbReference type="GO" id="GO:0004239">
    <property type="term" value="F:initiator methionyl aminopeptidase activity"/>
    <property type="evidence" value="ECO:0007669"/>
    <property type="project" value="UniProtKB-UniRule"/>
</dbReference>
<name>A0A0W0UAL0_9GAMM</name>
<evidence type="ECO:0000313" key="10">
    <source>
        <dbReference type="Proteomes" id="UP000054785"/>
    </source>
</evidence>
<dbReference type="GO" id="GO:0006508">
    <property type="term" value="P:proteolysis"/>
    <property type="evidence" value="ECO:0007669"/>
    <property type="project" value="UniProtKB-KW"/>
</dbReference>
<dbReference type="STRING" id="45065.Lgee_0026"/>
<feature type="binding site" evidence="6">
    <location>
        <position position="205"/>
    </location>
    <ligand>
        <name>substrate</name>
    </ligand>
</feature>
<evidence type="ECO:0000256" key="5">
    <source>
        <dbReference type="ARBA" id="ARBA00022801"/>
    </source>
</evidence>
<feature type="binding site" evidence="6">
    <location>
        <position position="135"/>
    </location>
    <ligand>
        <name>a divalent metal cation</name>
        <dbReference type="ChEBI" id="CHEBI:60240"/>
        <label>1</label>
    </ligand>
</feature>
<evidence type="ECO:0000256" key="7">
    <source>
        <dbReference type="RuleBase" id="RU003653"/>
    </source>
</evidence>
<feature type="binding site" evidence="6">
    <location>
        <position position="231"/>
    </location>
    <ligand>
        <name>a divalent metal cation</name>
        <dbReference type="ChEBI" id="CHEBI:60240"/>
        <label>2</label>
        <note>catalytic</note>
    </ligand>
</feature>
<dbReference type="GO" id="GO:0046872">
    <property type="term" value="F:metal ion binding"/>
    <property type="evidence" value="ECO:0007669"/>
    <property type="project" value="UniProtKB-UniRule"/>
</dbReference>
<evidence type="ECO:0000256" key="6">
    <source>
        <dbReference type="HAMAP-Rule" id="MF_01974"/>
    </source>
</evidence>
<evidence type="ECO:0000313" key="9">
    <source>
        <dbReference type="EMBL" id="KTD04842.1"/>
    </source>
</evidence>
<dbReference type="InterPro" id="IPR036005">
    <property type="entry name" value="Creatinase/aminopeptidase-like"/>
</dbReference>
<dbReference type="PANTHER" id="PTHR43330">
    <property type="entry name" value="METHIONINE AMINOPEPTIDASE"/>
    <property type="match status" value="1"/>
</dbReference>
<comment type="cofactor">
    <cofactor evidence="6">
        <name>Co(2+)</name>
        <dbReference type="ChEBI" id="CHEBI:48828"/>
    </cofactor>
    <cofactor evidence="6">
        <name>Zn(2+)</name>
        <dbReference type="ChEBI" id="CHEBI:29105"/>
    </cofactor>
    <cofactor evidence="6">
        <name>Mn(2+)</name>
        <dbReference type="ChEBI" id="CHEBI:29035"/>
    </cofactor>
    <cofactor evidence="6">
        <name>Fe(2+)</name>
        <dbReference type="ChEBI" id="CHEBI:29033"/>
    </cofactor>
    <text evidence="6">Binds 2 divalent metal cations per subunit. Has a high-affinity and a low affinity metal-binding site. The true nature of the physiological cofactor is under debate. The enzyme is active with cobalt, zinc, manganese or divalent iron ions. Most likely, methionine aminopeptidases function as mononuclear Fe(2+)-metalloproteases under physiological conditions, and the catalytically relevant metal-binding site has been assigned to the histidine-containing high-affinity site.</text>
</comment>
<feature type="binding site" evidence="6">
    <location>
        <position position="135"/>
    </location>
    <ligand>
        <name>a divalent metal cation</name>
        <dbReference type="ChEBI" id="CHEBI:60240"/>
        <label>2</label>
        <note>catalytic</note>
    </ligand>
</feature>
<feature type="binding site" evidence="6">
    <location>
        <position position="198"/>
    </location>
    <ligand>
        <name>a divalent metal cation</name>
        <dbReference type="ChEBI" id="CHEBI:60240"/>
        <label>2</label>
        <note>catalytic</note>
    </ligand>
</feature>
<dbReference type="GO" id="GO:0070006">
    <property type="term" value="F:metalloaminopeptidase activity"/>
    <property type="evidence" value="ECO:0007669"/>
    <property type="project" value="UniProtKB-UniRule"/>
</dbReference>
<dbReference type="Proteomes" id="UP000054785">
    <property type="component" value="Unassembled WGS sequence"/>
</dbReference>
<evidence type="ECO:0000256" key="1">
    <source>
        <dbReference type="ARBA" id="ARBA00002521"/>
    </source>
</evidence>
<evidence type="ECO:0000259" key="8">
    <source>
        <dbReference type="Pfam" id="PF00557"/>
    </source>
</evidence>
<comment type="catalytic activity">
    <reaction evidence="6 7">
        <text>Release of N-terminal amino acids, preferentially methionine, from peptides and arylamides.</text>
        <dbReference type="EC" id="3.4.11.18"/>
    </reaction>
</comment>
<dbReference type="Pfam" id="PF00557">
    <property type="entry name" value="Peptidase_M24"/>
    <property type="match status" value="1"/>
</dbReference>
<feature type="binding site" evidence="6">
    <location>
        <position position="264"/>
    </location>
    <ligand>
        <name>a divalent metal cation</name>
        <dbReference type="ChEBI" id="CHEBI:60240"/>
        <label>2</label>
        <note>catalytic</note>
    </ligand>
</feature>
<keyword evidence="4 6" id="KW-0479">Metal-binding</keyword>
<sequence>MQVKNDRQSLCSQCVNTVKLFFFCIMNLMASIKNPEEIERMRTAGQLTARVLEALDDIIRPGITTLEIDTFCERYIRETLNAIPGSKGQYGYPYSVNTSVNHVICHGMPSAKQILKSGDIVNVDITVIHEGFYGDSSRMFCIGTPSAHARRLVDVTQECLYRGILAVKPGATLGDIGHAIQSFAEKNNYSVVREYCGHGIGNTMHQEPQILHYGKPGVGSTLHEGMTFTIEPMINQGRAEVRHIRKDNWDIAVTRDRMLSAQWEHTILVTASGFEVLTLRKEEAGALEALAERLKATGGV</sequence>
<comment type="similarity">
    <text evidence="6">Belongs to the peptidase M24A family. Methionine aminopeptidase type 1 subfamily.</text>
</comment>
<comment type="function">
    <text evidence="1 6">Removes the N-terminal methionine from nascent proteins. The N-terminal methionine is often cleaved when the second residue in the primary sequence is small and uncharged (Met-Ala-, Cys, Gly, Pro, Ser, Thr, or Val). Requires deformylation of the N(alpha)-formylated initiator methionine before it can be hydrolyzed.</text>
</comment>
<dbReference type="AlphaFoldDB" id="A0A0W0UAL0"/>
<dbReference type="PRINTS" id="PR00599">
    <property type="entry name" value="MAPEPTIDASE"/>
</dbReference>
<dbReference type="NCBIfam" id="TIGR00500">
    <property type="entry name" value="met_pdase_I"/>
    <property type="match status" value="1"/>
</dbReference>
<dbReference type="GO" id="GO:0005829">
    <property type="term" value="C:cytosol"/>
    <property type="evidence" value="ECO:0007669"/>
    <property type="project" value="TreeGrafter"/>
</dbReference>
<dbReference type="InterPro" id="IPR000994">
    <property type="entry name" value="Pept_M24"/>
</dbReference>
<protein>
    <recommendedName>
        <fullName evidence="6 7">Methionine aminopeptidase</fullName>
        <shortName evidence="6">MAP</shortName>
        <shortName evidence="6">MetAP</shortName>
        <ecNumber evidence="6 7">3.4.11.18</ecNumber>
    </recommendedName>
    <alternativeName>
        <fullName evidence="6">Peptidase M</fullName>
    </alternativeName>
</protein>
<keyword evidence="5 6" id="KW-0378">Hydrolase</keyword>
<evidence type="ECO:0000256" key="2">
    <source>
        <dbReference type="ARBA" id="ARBA00022438"/>
    </source>
</evidence>
<dbReference type="EMBL" id="LNYC01000001">
    <property type="protein sequence ID" value="KTD04842.1"/>
    <property type="molecule type" value="Genomic_DNA"/>
</dbReference>
<dbReference type="SUPFAM" id="SSF55920">
    <property type="entry name" value="Creatinase/aminopeptidase"/>
    <property type="match status" value="1"/>
</dbReference>
<proteinExistence type="inferred from homology"/>
<feature type="binding site" evidence="6">
    <location>
        <position position="124"/>
    </location>
    <ligand>
        <name>a divalent metal cation</name>
        <dbReference type="ChEBI" id="CHEBI:60240"/>
        <label>1</label>
    </ligand>
</feature>
<comment type="subunit">
    <text evidence="6">Monomer.</text>
</comment>
<dbReference type="Gene3D" id="3.90.230.10">
    <property type="entry name" value="Creatinase/methionine aminopeptidase superfamily"/>
    <property type="match status" value="1"/>
</dbReference>
<dbReference type="PANTHER" id="PTHR43330:SF27">
    <property type="entry name" value="METHIONINE AMINOPEPTIDASE"/>
    <property type="match status" value="1"/>
</dbReference>